<name>A0A1U7XTE1_NICSY</name>
<organism evidence="1 2">
    <name type="scientific">Nicotiana sylvestris</name>
    <name type="common">Wood tobacco</name>
    <name type="synonym">South American tobacco</name>
    <dbReference type="NCBI Taxonomy" id="4096"/>
    <lineage>
        <taxon>Eukaryota</taxon>
        <taxon>Viridiplantae</taxon>
        <taxon>Streptophyta</taxon>
        <taxon>Embryophyta</taxon>
        <taxon>Tracheophyta</taxon>
        <taxon>Spermatophyta</taxon>
        <taxon>Magnoliopsida</taxon>
        <taxon>eudicotyledons</taxon>
        <taxon>Gunneridae</taxon>
        <taxon>Pentapetalae</taxon>
        <taxon>asterids</taxon>
        <taxon>lamiids</taxon>
        <taxon>Solanales</taxon>
        <taxon>Solanaceae</taxon>
        <taxon>Nicotianoideae</taxon>
        <taxon>Nicotianeae</taxon>
        <taxon>Nicotiana</taxon>
    </lineage>
</organism>
<accession>A0A1U7XTE1</accession>
<sequence length="321" mass="35959">MTVRFLLATMDQPPVKHIYREANSVAHVLAHYASTQKLEGYAEREDTFWGTMPLFAFLNYRKGLLGTTSFRLVSCCKSIELAKILQKKKVNIACVQDTRWVGSKARDADGYKLWYFGVMKSKNGVGILVDRELKEFVVEVRQVNDRLMTIKLVVGECTLNVVSTYVPQMGLDEEVKRCFLDGLDELVYSILPTERLFIGGNFNGHIGSTDGGYGEGHGGFGFGDRNEGGTSMLDFAKAFELVIANSSFPKREENLITSQNTMAKTQIDYLLLRRRIKVEEVVGAMRKMSRGRAIGPDKILNAEDAGRVDVEYGGTVVQEQR</sequence>
<evidence type="ECO:0000313" key="2">
    <source>
        <dbReference type="RefSeq" id="XP_009790174.1"/>
    </source>
</evidence>
<proteinExistence type="predicted"/>
<evidence type="ECO:0000313" key="1">
    <source>
        <dbReference type="Proteomes" id="UP000189701"/>
    </source>
</evidence>
<reference evidence="2" key="2">
    <citation type="submission" date="2025-08" db="UniProtKB">
        <authorList>
            <consortium name="RefSeq"/>
        </authorList>
    </citation>
    <scope>IDENTIFICATION</scope>
    <source>
        <tissue evidence="2">Leaf</tissue>
    </source>
</reference>
<dbReference type="PANTHER" id="PTHR23227:SF67">
    <property type="entry name" value="CRANIOFACIAL DEVELOPMENT PROTEIN 2-LIKE"/>
    <property type="match status" value="1"/>
</dbReference>
<dbReference type="Gene3D" id="3.60.10.10">
    <property type="entry name" value="Endonuclease/exonuclease/phosphatase"/>
    <property type="match status" value="1"/>
</dbReference>
<dbReference type="InterPro" id="IPR027124">
    <property type="entry name" value="Swc5/CFDP1/2"/>
</dbReference>
<reference evidence="1" key="1">
    <citation type="journal article" date="2013" name="Genome Biol.">
        <title>Reference genomes and transcriptomes of Nicotiana sylvestris and Nicotiana tomentosiformis.</title>
        <authorList>
            <person name="Sierro N."/>
            <person name="Battey J.N."/>
            <person name="Ouadi S."/>
            <person name="Bovet L."/>
            <person name="Goepfert S."/>
            <person name="Bakaher N."/>
            <person name="Peitsch M.C."/>
            <person name="Ivanov N.V."/>
        </authorList>
    </citation>
    <scope>NUCLEOTIDE SEQUENCE [LARGE SCALE GENOMIC DNA]</scope>
</reference>
<dbReference type="RefSeq" id="XP_009790174.1">
    <property type="nucleotide sequence ID" value="XM_009791872.1"/>
</dbReference>
<dbReference type="Proteomes" id="UP000189701">
    <property type="component" value="Unplaced"/>
</dbReference>
<dbReference type="AlphaFoldDB" id="A0A1U7XTE1"/>
<dbReference type="SUPFAM" id="SSF56219">
    <property type="entry name" value="DNase I-like"/>
    <property type="match status" value="1"/>
</dbReference>
<dbReference type="InterPro" id="IPR036691">
    <property type="entry name" value="Endo/exonu/phosph_ase_sf"/>
</dbReference>
<dbReference type="PANTHER" id="PTHR23227">
    <property type="entry name" value="BUCENTAUR RELATED"/>
    <property type="match status" value="1"/>
</dbReference>
<protein>
    <submittedName>
        <fullName evidence="2">Craniofacial development protein 2-like</fullName>
    </submittedName>
</protein>
<keyword evidence="1" id="KW-1185">Reference proteome</keyword>
<gene>
    <name evidence="2" type="primary">LOC104237682</name>
</gene>